<comment type="similarity">
    <text evidence="1">Belongs to the TolB family.</text>
</comment>
<name>A0A4Y7PW04_9AGAM</name>
<dbReference type="SUPFAM" id="SSF53474">
    <property type="entry name" value="alpha/beta-Hydrolases"/>
    <property type="match status" value="1"/>
</dbReference>
<feature type="compositionally biased region" description="Basic and acidic residues" evidence="2">
    <location>
        <begin position="62"/>
        <end position="71"/>
    </location>
</feature>
<dbReference type="SUPFAM" id="SSF82171">
    <property type="entry name" value="DPP6 N-terminal domain-like"/>
    <property type="match status" value="1"/>
</dbReference>
<accession>A0A4Y7PW04</accession>
<dbReference type="Pfam" id="PF07676">
    <property type="entry name" value="PD40"/>
    <property type="match status" value="1"/>
</dbReference>
<dbReference type="PANTHER" id="PTHR36842:SF1">
    <property type="entry name" value="PROTEIN TOLB"/>
    <property type="match status" value="1"/>
</dbReference>
<dbReference type="OrthoDB" id="43744at2759"/>
<dbReference type="InterPro" id="IPR011659">
    <property type="entry name" value="WD40"/>
</dbReference>
<keyword evidence="4" id="KW-1185">Reference proteome</keyword>
<dbReference type="VEuPathDB" id="FungiDB:BD410DRAFT_806328"/>
<evidence type="ECO:0000256" key="2">
    <source>
        <dbReference type="SAM" id="MobiDB-lite"/>
    </source>
</evidence>
<feature type="region of interest" description="Disordered" evidence="2">
    <location>
        <begin position="52"/>
        <end position="71"/>
    </location>
</feature>
<evidence type="ECO:0000313" key="3">
    <source>
        <dbReference type="EMBL" id="TDL18779.1"/>
    </source>
</evidence>
<dbReference type="Gene3D" id="2.120.10.30">
    <property type="entry name" value="TolB, C-terminal domain"/>
    <property type="match status" value="1"/>
</dbReference>
<dbReference type="PANTHER" id="PTHR36842">
    <property type="entry name" value="PROTEIN TOLB HOMOLOG"/>
    <property type="match status" value="1"/>
</dbReference>
<evidence type="ECO:0000313" key="4">
    <source>
        <dbReference type="Proteomes" id="UP000294933"/>
    </source>
</evidence>
<reference evidence="3 4" key="1">
    <citation type="submission" date="2018-06" db="EMBL/GenBank/DDBJ databases">
        <title>A transcriptomic atlas of mushroom development highlights an independent origin of complex multicellularity.</title>
        <authorList>
            <consortium name="DOE Joint Genome Institute"/>
            <person name="Krizsan K."/>
            <person name="Almasi E."/>
            <person name="Merenyi Z."/>
            <person name="Sahu N."/>
            <person name="Viragh M."/>
            <person name="Koszo T."/>
            <person name="Mondo S."/>
            <person name="Kiss B."/>
            <person name="Balint B."/>
            <person name="Kues U."/>
            <person name="Barry K."/>
            <person name="Hegedus J.C."/>
            <person name="Henrissat B."/>
            <person name="Johnson J."/>
            <person name="Lipzen A."/>
            <person name="Ohm R."/>
            <person name="Nagy I."/>
            <person name="Pangilinan J."/>
            <person name="Yan J."/>
            <person name="Xiong Y."/>
            <person name="Grigoriev I.V."/>
            <person name="Hibbett D.S."/>
            <person name="Nagy L.G."/>
        </authorList>
    </citation>
    <scope>NUCLEOTIDE SEQUENCE [LARGE SCALE GENOMIC DNA]</scope>
    <source>
        <strain evidence="3 4">SZMC22713</strain>
    </source>
</reference>
<dbReference type="InterPro" id="IPR011042">
    <property type="entry name" value="6-blade_b-propeller_TolB-like"/>
</dbReference>
<dbReference type="InterPro" id="IPR029058">
    <property type="entry name" value="AB_hydrolase_fold"/>
</dbReference>
<evidence type="ECO:0000256" key="1">
    <source>
        <dbReference type="ARBA" id="ARBA00009820"/>
    </source>
</evidence>
<proteinExistence type="inferred from homology"/>
<organism evidence="3 4">
    <name type="scientific">Rickenella mellea</name>
    <dbReference type="NCBI Taxonomy" id="50990"/>
    <lineage>
        <taxon>Eukaryota</taxon>
        <taxon>Fungi</taxon>
        <taxon>Dikarya</taxon>
        <taxon>Basidiomycota</taxon>
        <taxon>Agaricomycotina</taxon>
        <taxon>Agaricomycetes</taxon>
        <taxon>Hymenochaetales</taxon>
        <taxon>Rickenellaceae</taxon>
        <taxon>Rickenella</taxon>
    </lineage>
</organism>
<protein>
    <recommendedName>
        <fullName evidence="5">Dipeptidylpeptidase IV N-terminal domain-containing protein</fullName>
    </recommendedName>
</protein>
<dbReference type="AlphaFoldDB" id="A0A4Y7PW04"/>
<dbReference type="STRING" id="50990.A0A4Y7PW04"/>
<evidence type="ECO:0008006" key="5">
    <source>
        <dbReference type="Google" id="ProtNLM"/>
    </source>
</evidence>
<dbReference type="Proteomes" id="UP000294933">
    <property type="component" value="Unassembled WGS sequence"/>
</dbReference>
<dbReference type="EMBL" id="ML170204">
    <property type="protein sequence ID" value="TDL18779.1"/>
    <property type="molecule type" value="Genomic_DNA"/>
</dbReference>
<sequence>MLSWTPETGLEASKDLVSDISSSTPTSCGSRVFKEWKRSGASMLRPVSLRSDSCAKRSATRRATDSRNKQEELEFRPFRSTISKIQHSQVETLAKSPEKLVTRACSPLGTDPLAFKFCVVNQRDPRCGHMLNTFRQIITRWGISKDFKFLDCRILSTTWGITTSACVFSTFVAANLNWAFHPLDAEEISDMYCVDVQPLSFKSIDLRAGSLSQDDSGRILISALFWDAALANGDQPIPPSPWTPKNIASSESLGGLKISPDGSKVVYQVSPAQEGEKPPTSALWIADTAKAQSARQLTSGEFGDHSSVFHPDGERVVFLSDRHKGPPQLYTLRLGVGEAVPVLGNNNSKRGVGRFAISPDGGFIAFSSIDEPTEEDGRRKKERDDRKVFGDQKEFARLRLYSFSSGDVRTLNVSKDRHIQKILWKHDSKEVLFTTLRHNSAEFREDESYEPHRIADATAVFTHSIDSFSNAHHLYGESEDAASVVDLMADGLVAVAVAHGIDTRIDVIKGGNVQFILWNSDVGHEELFDWEAARLSDGSIVLIAIVSSGKNQQSPNVWAGRAESGQKVFLSTKLSTHYEWLGEAPIMTSIMKWKGSDGTDLEGIVTRPKWHNSSDPLPTILLCHGGNSCCTTIPHQPLIYSAQVLMPWPDKVYIDGNAWVTCLSSSIGTRCSLLVLNANYRGSFLRIVDIFTEFNVQMQVKVPSLHKPYEQMWAQWAGPTAKACSTRLLD</sequence>
<gene>
    <name evidence="3" type="ORF">BD410DRAFT_806328</name>
</gene>